<dbReference type="InterPro" id="IPR021858">
    <property type="entry name" value="Fun_TF"/>
</dbReference>
<name>A0A8H6RIS5_9PEZI</name>
<keyword evidence="2" id="KW-0539">Nucleus</keyword>
<evidence type="ECO:0000256" key="2">
    <source>
        <dbReference type="ARBA" id="ARBA00023242"/>
    </source>
</evidence>
<dbReference type="Gene3D" id="4.10.240.10">
    <property type="entry name" value="Zn(2)-C6 fungal-type DNA-binding domain"/>
    <property type="match status" value="1"/>
</dbReference>
<dbReference type="GO" id="GO:0005634">
    <property type="term" value="C:nucleus"/>
    <property type="evidence" value="ECO:0007669"/>
    <property type="project" value="UniProtKB-SubCell"/>
</dbReference>
<dbReference type="EMBL" id="JABCIY010000168">
    <property type="protein sequence ID" value="KAF7190806.1"/>
    <property type="molecule type" value="Genomic_DNA"/>
</dbReference>
<protein>
    <submittedName>
        <fullName evidence="4">Pestheic acid cluster transcriptional regulator 3</fullName>
    </submittedName>
</protein>
<dbReference type="InterPro" id="IPR036864">
    <property type="entry name" value="Zn2-C6_fun-type_DNA-bd_sf"/>
</dbReference>
<dbReference type="InterPro" id="IPR001138">
    <property type="entry name" value="Zn2Cys6_DnaBD"/>
</dbReference>
<proteinExistence type="predicted"/>
<evidence type="ECO:0000313" key="4">
    <source>
        <dbReference type="EMBL" id="KAF7190806.1"/>
    </source>
</evidence>
<evidence type="ECO:0000256" key="1">
    <source>
        <dbReference type="ARBA" id="ARBA00004123"/>
    </source>
</evidence>
<reference evidence="4" key="1">
    <citation type="submission" date="2020-04" db="EMBL/GenBank/DDBJ databases">
        <title>Draft genome resource of the tomato pathogen Pseudocercospora fuligena.</title>
        <authorList>
            <person name="Zaccaron A."/>
        </authorList>
    </citation>
    <scope>NUCLEOTIDE SEQUENCE</scope>
    <source>
        <strain evidence="4">PF001</strain>
    </source>
</reference>
<dbReference type="SUPFAM" id="SSF57701">
    <property type="entry name" value="Zn2/Cys6 DNA-binding domain"/>
    <property type="match status" value="1"/>
</dbReference>
<evidence type="ECO:0000313" key="5">
    <source>
        <dbReference type="Proteomes" id="UP000660729"/>
    </source>
</evidence>
<dbReference type="PROSITE" id="PS00463">
    <property type="entry name" value="ZN2_CY6_FUNGAL_1"/>
    <property type="match status" value="1"/>
</dbReference>
<dbReference type="Proteomes" id="UP000660729">
    <property type="component" value="Unassembled WGS sequence"/>
</dbReference>
<dbReference type="GO" id="GO:0008270">
    <property type="term" value="F:zinc ion binding"/>
    <property type="evidence" value="ECO:0007669"/>
    <property type="project" value="InterPro"/>
</dbReference>
<sequence length="264" mass="29433">MKGSGGCWSCRARRKRCDGRQPMCGICSALHITCYYGSERPQWMDGGSKQEEMAQILKREVKMNAHRRRIHAAGDRNSYRGQDLVGNDTAHIDQALQKSITSADVPDVGLINAEGSHPPTIRSDIGGKCPILGHSTTNTMPLAQSDAILLMFYLDNLFPFMFPFYQPDPLATGGKAWILEMIMSSPMLRQIALCQSSYFFNLAQDNAHDDSGWQKFLERTRDAFATLKQALSVINSSSITEHLHGAVRILTGIVQVQRFGQLRL</sequence>
<dbReference type="CDD" id="cd00067">
    <property type="entry name" value="GAL4"/>
    <property type="match status" value="1"/>
</dbReference>
<dbReference type="Pfam" id="PF11951">
    <property type="entry name" value="Fungal_trans_2"/>
    <property type="match status" value="1"/>
</dbReference>
<dbReference type="OrthoDB" id="5213892at2759"/>
<evidence type="ECO:0000259" key="3">
    <source>
        <dbReference type="PROSITE" id="PS50048"/>
    </source>
</evidence>
<dbReference type="AlphaFoldDB" id="A0A8H6RIS5"/>
<dbReference type="SMART" id="SM00066">
    <property type="entry name" value="GAL4"/>
    <property type="match status" value="1"/>
</dbReference>
<dbReference type="PANTHER" id="PTHR37534">
    <property type="entry name" value="TRANSCRIPTIONAL ACTIVATOR PROTEIN UGA3"/>
    <property type="match status" value="1"/>
</dbReference>
<keyword evidence="5" id="KW-1185">Reference proteome</keyword>
<dbReference type="Pfam" id="PF00172">
    <property type="entry name" value="Zn_clus"/>
    <property type="match status" value="1"/>
</dbReference>
<feature type="domain" description="Zn(2)-C6 fungal-type" evidence="3">
    <location>
        <begin position="6"/>
        <end position="36"/>
    </location>
</feature>
<gene>
    <name evidence="4" type="ORF">HII31_07965</name>
</gene>
<dbReference type="PANTHER" id="PTHR37534:SF20">
    <property type="entry name" value="PRO1A C6 ZINK-FINGER PROTEIN"/>
    <property type="match status" value="1"/>
</dbReference>
<accession>A0A8H6RIS5</accession>
<dbReference type="PROSITE" id="PS50048">
    <property type="entry name" value="ZN2_CY6_FUNGAL_2"/>
    <property type="match status" value="1"/>
</dbReference>
<dbReference type="GO" id="GO:0000981">
    <property type="term" value="F:DNA-binding transcription factor activity, RNA polymerase II-specific"/>
    <property type="evidence" value="ECO:0007669"/>
    <property type="project" value="InterPro"/>
</dbReference>
<comment type="subcellular location">
    <subcellularLocation>
        <location evidence="1">Nucleus</location>
    </subcellularLocation>
</comment>
<organism evidence="4 5">
    <name type="scientific">Pseudocercospora fuligena</name>
    <dbReference type="NCBI Taxonomy" id="685502"/>
    <lineage>
        <taxon>Eukaryota</taxon>
        <taxon>Fungi</taxon>
        <taxon>Dikarya</taxon>
        <taxon>Ascomycota</taxon>
        <taxon>Pezizomycotina</taxon>
        <taxon>Dothideomycetes</taxon>
        <taxon>Dothideomycetidae</taxon>
        <taxon>Mycosphaerellales</taxon>
        <taxon>Mycosphaerellaceae</taxon>
        <taxon>Pseudocercospora</taxon>
    </lineage>
</organism>
<comment type="caution">
    <text evidence="4">The sequence shown here is derived from an EMBL/GenBank/DDBJ whole genome shotgun (WGS) entry which is preliminary data.</text>
</comment>